<dbReference type="RefSeq" id="WP_163066214.1">
    <property type="nucleotide sequence ID" value="NZ_CP048649.1"/>
</dbReference>
<feature type="transmembrane region" description="Helical" evidence="6">
    <location>
        <begin position="147"/>
        <end position="167"/>
    </location>
</feature>
<keyword evidence="4 6" id="KW-1133">Transmembrane helix</keyword>
<evidence type="ECO:0000256" key="5">
    <source>
        <dbReference type="ARBA" id="ARBA00023136"/>
    </source>
</evidence>
<feature type="transmembrane region" description="Helical" evidence="6">
    <location>
        <begin position="267"/>
        <end position="284"/>
    </location>
</feature>
<evidence type="ECO:0000256" key="4">
    <source>
        <dbReference type="ARBA" id="ARBA00022989"/>
    </source>
</evidence>
<feature type="transmembrane region" description="Helical" evidence="6">
    <location>
        <begin position="35"/>
        <end position="54"/>
    </location>
</feature>
<evidence type="ECO:0000313" key="9">
    <source>
        <dbReference type="Proteomes" id="UP000466848"/>
    </source>
</evidence>
<evidence type="ECO:0000259" key="7">
    <source>
        <dbReference type="Pfam" id="PF00892"/>
    </source>
</evidence>
<feature type="transmembrane region" description="Helical" evidence="6">
    <location>
        <begin position="179"/>
        <end position="200"/>
    </location>
</feature>
<name>A0A858BWT5_9FIRM</name>
<evidence type="ECO:0000313" key="8">
    <source>
        <dbReference type="EMBL" id="QIB69184.1"/>
    </source>
</evidence>
<gene>
    <name evidence="8" type="ORF">Ami103574_07545</name>
</gene>
<dbReference type="AlphaFoldDB" id="A0A858BWT5"/>
<keyword evidence="3 6" id="KW-0812">Transmembrane</keyword>
<feature type="transmembrane region" description="Helical" evidence="6">
    <location>
        <begin position="66"/>
        <end position="87"/>
    </location>
</feature>
<organism evidence="8 9">
    <name type="scientific">Aminipila butyrica</name>
    <dbReference type="NCBI Taxonomy" id="433296"/>
    <lineage>
        <taxon>Bacteria</taxon>
        <taxon>Bacillati</taxon>
        <taxon>Bacillota</taxon>
        <taxon>Clostridia</taxon>
        <taxon>Peptostreptococcales</taxon>
        <taxon>Anaerovoracaceae</taxon>
        <taxon>Aminipila</taxon>
    </lineage>
</organism>
<proteinExistence type="inferred from homology"/>
<evidence type="ECO:0000256" key="1">
    <source>
        <dbReference type="ARBA" id="ARBA00004141"/>
    </source>
</evidence>
<protein>
    <submittedName>
        <fullName evidence="8">DMT family transporter</fullName>
    </submittedName>
</protein>
<comment type="subcellular location">
    <subcellularLocation>
        <location evidence="1">Membrane</location>
        <topology evidence="1">Multi-pass membrane protein</topology>
    </subcellularLocation>
</comment>
<evidence type="ECO:0000256" key="3">
    <source>
        <dbReference type="ARBA" id="ARBA00022692"/>
    </source>
</evidence>
<feature type="transmembrane region" description="Helical" evidence="6">
    <location>
        <begin position="212"/>
        <end position="231"/>
    </location>
</feature>
<feature type="domain" description="EamA" evidence="7">
    <location>
        <begin position="6"/>
        <end position="138"/>
    </location>
</feature>
<keyword evidence="9" id="KW-1185">Reference proteome</keyword>
<accession>A0A858BWT5</accession>
<dbReference type="InterPro" id="IPR050638">
    <property type="entry name" value="AA-Vitamin_Transporters"/>
</dbReference>
<dbReference type="PANTHER" id="PTHR32322">
    <property type="entry name" value="INNER MEMBRANE TRANSPORTER"/>
    <property type="match status" value="1"/>
</dbReference>
<dbReference type="PANTHER" id="PTHR32322:SF2">
    <property type="entry name" value="EAMA DOMAIN-CONTAINING PROTEIN"/>
    <property type="match status" value="1"/>
</dbReference>
<evidence type="ECO:0000256" key="2">
    <source>
        <dbReference type="ARBA" id="ARBA00007362"/>
    </source>
</evidence>
<reference evidence="8 9" key="1">
    <citation type="submission" date="2020-02" db="EMBL/GenBank/DDBJ databases">
        <authorList>
            <person name="Kim Y.B."/>
            <person name="Roh S.W."/>
        </authorList>
    </citation>
    <scope>NUCLEOTIDE SEQUENCE [LARGE SCALE GENOMIC DNA]</scope>
    <source>
        <strain evidence="8 9">DSM 103574</strain>
    </source>
</reference>
<evidence type="ECO:0000256" key="6">
    <source>
        <dbReference type="SAM" id="Phobius"/>
    </source>
</evidence>
<feature type="domain" description="EamA" evidence="7">
    <location>
        <begin position="151"/>
        <end position="283"/>
    </location>
</feature>
<feature type="transmembrane region" description="Helical" evidence="6">
    <location>
        <begin position="243"/>
        <end position="261"/>
    </location>
</feature>
<dbReference type="EMBL" id="CP048649">
    <property type="protein sequence ID" value="QIB69184.1"/>
    <property type="molecule type" value="Genomic_DNA"/>
</dbReference>
<feature type="transmembrane region" description="Helical" evidence="6">
    <location>
        <begin position="124"/>
        <end position="141"/>
    </location>
</feature>
<dbReference type="InterPro" id="IPR000620">
    <property type="entry name" value="EamA_dom"/>
</dbReference>
<dbReference type="Pfam" id="PF00892">
    <property type="entry name" value="EamA"/>
    <property type="match status" value="2"/>
</dbReference>
<feature type="transmembrane region" description="Helical" evidence="6">
    <location>
        <begin position="93"/>
        <end position="112"/>
    </location>
</feature>
<sequence length="302" mass="33445">MKKVGIYIFLTAFLFGTMEVSLKLAGNGLDSLQLTFLRFFIGGIFLLPPALREMKKNDIRLEVKDVGYLLALGTLCIPISMVFFQLGVMNSNASTASVIMCINPLFTMIFAHFMSDEHFNRKKLAVLSWGLLGLLFMVRPWDIQKGNTIEGIAFILIAAVTFGLYTVVGKKSIQKLGILVQTSISFLLGALVLLAVMVMLDRPVIQGVRSNLILVLYIAVFVTGLGYYFYFNAIKLSDAATGSIAFFIKPAISPVIAVLVLGDHLLWNTYVGIGLILAASYLNIHYKKIEDKNIEQEKIELT</sequence>
<keyword evidence="5 6" id="KW-0472">Membrane</keyword>
<dbReference type="InterPro" id="IPR037185">
    <property type="entry name" value="EmrE-like"/>
</dbReference>
<dbReference type="SUPFAM" id="SSF103481">
    <property type="entry name" value="Multidrug resistance efflux transporter EmrE"/>
    <property type="match status" value="2"/>
</dbReference>
<comment type="similarity">
    <text evidence="2">Belongs to the EamA transporter family.</text>
</comment>
<dbReference type="GO" id="GO:0016020">
    <property type="term" value="C:membrane"/>
    <property type="evidence" value="ECO:0007669"/>
    <property type="project" value="UniProtKB-SubCell"/>
</dbReference>
<dbReference type="KEGG" id="abut:Ami103574_07545"/>
<dbReference type="Proteomes" id="UP000466848">
    <property type="component" value="Chromosome"/>
</dbReference>